<dbReference type="EMBL" id="CP003989">
    <property type="protein sequence ID" value="AGA33988.1"/>
    <property type="molecule type" value="Genomic_DNA"/>
</dbReference>
<dbReference type="PATRIC" id="fig|1255043.3.peg.2367"/>
<gene>
    <name evidence="1" type="ordered locus">TVNIR_2345</name>
</gene>
<name>L0DY67_THIND</name>
<proteinExistence type="predicted"/>
<evidence type="ECO:0000313" key="2">
    <source>
        <dbReference type="Proteomes" id="UP000010809"/>
    </source>
</evidence>
<dbReference type="STRING" id="1255043.TVNIR_2345"/>
<dbReference type="AlphaFoldDB" id="L0DY67"/>
<dbReference type="RefSeq" id="WP_015259108.1">
    <property type="nucleotide sequence ID" value="NC_019902.2"/>
</dbReference>
<dbReference type="KEGG" id="tni:TVNIR_2345"/>
<protein>
    <submittedName>
        <fullName evidence="1">Uncharacterized protein</fullName>
    </submittedName>
</protein>
<reference evidence="1" key="1">
    <citation type="submission" date="2015-12" db="EMBL/GenBank/DDBJ databases">
        <authorList>
            <person name="Tikhonova T.V."/>
            <person name="Pavlov A.R."/>
            <person name="Beletsky A.V."/>
            <person name="Mardanov A.V."/>
            <person name="Sorokin D.Y."/>
            <person name="Ravin N.V."/>
            <person name="Popov V.O."/>
        </authorList>
    </citation>
    <scope>NUCLEOTIDE SEQUENCE</scope>
    <source>
        <strain evidence="1">DSM 14787</strain>
    </source>
</reference>
<dbReference type="HOGENOM" id="CLU_1342736_0_0_6"/>
<evidence type="ECO:0000313" key="1">
    <source>
        <dbReference type="EMBL" id="AGA33988.1"/>
    </source>
</evidence>
<organism evidence="1 2">
    <name type="scientific">Thioalkalivibrio nitratireducens (strain DSM 14787 / UNIQEM 213 / ALEN2)</name>
    <dbReference type="NCBI Taxonomy" id="1255043"/>
    <lineage>
        <taxon>Bacteria</taxon>
        <taxon>Pseudomonadati</taxon>
        <taxon>Pseudomonadota</taxon>
        <taxon>Gammaproteobacteria</taxon>
        <taxon>Chromatiales</taxon>
        <taxon>Ectothiorhodospiraceae</taxon>
        <taxon>Thioalkalivibrio</taxon>
    </lineage>
</organism>
<keyword evidence="2" id="KW-1185">Reference proteome</keyword>
<accession>L0DY67</accession>
<dbReference type="eggNOG" id="ENOG502ZWK8">
    <property type="taxonomic scope" value="Bacteria"/>
</dbReference>
<dbReference type="Proteomes" id="UP000010809">
    <property type="component" value="Chromosome"/>
</dbReference>
<sequence length="204" mass="23113">MDLGVAHRLWVLIPEAGRLELMDAQMRPLAGERSGRPVLNHAFHPAAGAFEQVFVLRFEGEEGTAGTQRIVRARPDRDSHWILRRNTEEHDGWLLLEVEPEEFERTAMALAAIRDLPAWGTVDDLDEELAALLELETDHALAPEMPPFADEHALRLRREGMERLGRGDYAGALERLEESLQILPDTEVADRAARLRSYLRLQSP</sequence>